<accession>A0A835E1N1</accession>
<dbReference type="InterPro" id="IPR003656">
    <property type="entry name" value="Znf_BED"/>
</dbReference>
<dbReference type="AlphaFoldDB" id="A0A835E1N1"/>
<feature type="domain" description="BED-type" evidence="5">
    <location>
        <begin position="615"/>
        <end position="672"/>
    </location>
</feature>
<dbReference type="GO" id="GO:0003677">
    <property type="term" value="F:DNA binding"/>
    <property type="evidence" value="ECO:0007669"/>
    <property type="project" value="InterPro"/>
</dbReference>
<dbReference type="PANTHER" id="PTHR33207">
    <property type="entry name" value="F-BOX DOMAIN CONTAINING PROTEIN-RELATED"/>
    <property type="match status" value="1"/>
</dbReference>
<sequence>MSMAAAELINVNGGPTTTTTSLADDLNAVAEILLRLPSPAALVRAALASRRWRQVASSPVFLRRYRSRHPSPPLLGLYAQRSAHAGGLPSFQLADSVRSDRALARFVRAGDFNLTGLDSHPEWRLLDCHNSRLLLSRGESRAVYDPVSGREPLWFLQNSPLQEGTSIISECLLQGRGGDAASFCVVSVEHRGRDQMVRAAEYNSCTRQWRRHQWVKNINRPQDDKAMRAGSRFIFWRYQDTSLLLLDMATVELSIVGLPFTFFQPSMYAVGDTDNGVCCLVGLVGSINNLHLQVWLLKEDGAAKTWVPEKKVPVSQVLGKDAQLLQVRVVTNGLALLCWDRCHQFAINLKKMCVDAEFECSALGYPLQMPWPPAVLVVTRSETINCAMVAVTQNLSAIEENKMNMMVGVQCDKMVHRSKTIPTSKLDHAGDMINYNQMAIHGSEMIQGNQMTHCNDTVVSVIRTKSRYGSEMISRDHGGHMINCNHTAIYGSEMVQGIEVTHDNSTAEETPPTISRCSNEMDHIDEMNQCNQMVIRGAEIVQGIETTYGTHTVETAPTTSRHGCEMVPVSRMDHVHSVIRCNQLAILDKQMVQGIEVPHAEAAPDAPPTRARRRRKNSIIWEHFTSEIDSDGCTRVCCNYCKRTFASSKTAGTSHLKRHITQGSCPVMKGQVLPLAGKTGHCGSGAAEKPSKRQCIYVGPGNNMFNLNSNRSYLGNMDILTEKPFILQPLTTKQGSEYSISKCLKVLHDMDNVSDEIKHLAFHVLEDATNREIFMSYESRLRGLWLKKEVSKLET</sequence>
<dbReference type="Pfam" id="PF23635">
    <property type="entry name" value="Beta-prop_AT5G49610-like"/>
    <property type="match status" value="1"/>
</dbReference>
<dbReference type="PROSITE" id="PS50808">
    <property type="entry name" value="ZF_BED"/>
    <property type="match status" value="1"/>
</dbReference>
<dbReference type="InterPro" id="IPR036047">
    <property type="entry name" value="F-box-like_dom_sf"/>
</dbReference>
<dbReference type="InterPro" id="IPR036236">
    <property type="entry name" value="Znf_C2H2_sf"/>
</dbReference>
<evidence type="ECO:0000256" key="1">
    <source>
        <dbReference type="ARBA" id="ARBA00022723"/>
    </source>
</evidence>
<dbReference type="SUPFAM" id="SSF57667">
    <property type="entry name" value="beta-beta-alpha zinc fingers"/>
    <property type="match status" value="1"/>
</dbReference>
<organism evidence="6 7">
    <name type="scientific">Digitaria exilis</name>
    <dbReference type="NCBI Taxonomy" id="1010633"/>
    <lineage>
        <taxon>Eukaryota</taxon>
        <taxon>Viridiplantae</taxon>
        <taxon>Streptophyta</taxon>
        <taxon>Embryophyta</taxon>
        <taxon>Tracheophyta</taxon>
        <taxon>Spermatophyta</taxon>
        <taxon>Magnoliopsida</taxon>
        <taxon>Liliopsida</taxon>
        <taxon>Poales</taxon>
        <taxon>Poaceae</taxon>
        <taxon>PACMAD clade</taxon>
        <taxon>Panicoideae</taxon>
        <taxon>Panicodae</taxon>
        <taxon>Paniceae</taxon>
        <taxon>Anthephorinae</taxon>
        <taxon>Digitaria</taxon>
    </lineage>
</organism>
<proteinExistence type="predicted"/>
<evidence type="ECO:0000256" key="2">
    <source>
        <dbReference type="ARBA" id="ARBA00022771"/>
    </source>
</evidence>
<dbReference type="SMART" id="SM00614">
    <property type="entry name" value="ZnF_BED"/>
    <property type="match status" value="1"/>
</dbReference>
<keyword evidence="2 4" id="KW-0863">Zinc-finger</keyword>
<dbReference type="InterPro" id="IPR056594">
    <property type="entry name" value="AT5G49610-like_b-prop"/>
</dbReference>
<evidence type="ECO:0000259" key="5">
    <source>
        <dbReference type="PROSITE" id="PS50808"/>
    </source>
</evidence>
<protein>
    <recommendedName>
        <fullName evidence="5">BED-type domain-containing protein</fullName>
    </recommendedName>
</protein>
<reference evidence="6" key="1">
    <citation type="submission" date="2020-07" db="EMBL/GenBank/DDBJ databases">
        <title>Genome sequence and genetic diversity analysis of an under-domesticated orphan crop, white fonio (Digitaria exilis).</title>
        <authorList>
            <person name="Bennetzen J.L."/>
            <person name="Chen S."/>
            <person name="Ma X."/>
            <person name="Wang X."/>
            <person name="Yssel A.E.J."/>
            <person name="Chaluvadi S.R."/>
            <person name="Johnson M."/>
            <person name="Gangashetty P."/>
            <person name="Hamidou F."/>
            <person name="Sanogo M.D."/>
            <person name="Zwaenepoel A."/>
            <person name="Wallace J."/>
            <person name="Van De Peer Y."/>
            <person name="Van Deynze A."/>
        </authorList>
    </citation>
    <scope>NUCLEOTIDE SEQUENCE</scope>
    <source>
        <tissue evidence="6">Leaves</tissue>
    </source>
</reference>
<dbReference type="Proteomes" id="UP000636709">
    <property type="component" value="Unassembled WGS sequence"/>
</dbReference>
<evidence type="ECO:0000256" key="4">
    <source>
        <dbReference type="PROSITE-ProRule" id="PRU00027"/>
    </source>
</evidence>
<evidence type="ECO:0000313" key="7">
    <source>
        <dbReference type="Proteomes" id="UP000636709"/>
    </source>
</evidence>
<keyword evidence="1" id="KW-0479">Metal-binding</keyword>
<gene>
    <name evidence="6" type="ORF">HU200_061058</name>
</gene>
<keyword evidence="3" id="KW-0862">Zinc</keyword>
<name>A0A835E1N1_9POAL</name>
<dbReference type="SUPFAM" id="SSF81383">
    <property type="entry name" value="F-box domain"/>
    <property type="match status" value="1"/>
</dbReference>
<evidence type="ECO:0000313" key="6">
    <source>
        <dbReference type="EMBL" id="KAF8655514.1"/>
    </source>
</evidence>
<dbReference type="GO" id="GO:0008270">
    <property type="term" value="F:zinc ion binding"/>
    <property type="evidence" value="ECO:0007669"/>
    <property type="project" value="UniProtKB-KW"/>
</dbReference>
<comment type="caution">
    <text evidence="6">The sequence shown here is derived from an EMBL/GenBank/DDBJ whole genome shotgun (WGS) entry which is preliminary data.</text>
</comment>
<dbReference type="EMBL" id="JACEFO010002585">
    <property type="protein sequence ID" value="KAF8655514.1"/>
    <property type="molecule type" value="Genomic_DNA"/>
</dbReference>
<keyword evidence="7" id="KW-1185">Reference proteome</keyword>
<dbReference type="OrthoDB" id="2610923at2759"/>
<evidence type="ECO:0000256" key="3">
    <source>
        <dbReference type="ARBA" id="ARBA00022833"/>
    </source>
</evidence>